<name>A0A0F9N085_9ZZZZ</name>
<protein>
    <submittedName>
        <fullName evidence="1">Uncharacterized protein</fullName>
    </submittedName>
</protein>
<dbReference type="EMBL" id="LAZR01007888">
    <property type="protein sequence ID" value="KKM82265.1"/>
    <property type="molecule type" value="Genomic_DNA"/>
</dbReference>
<accession>A0A0F9N085</accession>
<sequence length="72" mass="8458">MTIMKKVLDRLTGQGVKRDKEMLEDEERACEKEQTLFLLTQEQREAFKELLPRVTQVVKRIENQNGKGESHV</sequence>
<evidence type="ECO:0000313" key="1">
    <source>
        <dbReference type="EMBL" id="KKM82265.1"/>
    </source>
</evidence>
<proteinExistence type="predicted"/>
<gene>
    <name evidence="1" type="ORF">LCGC14_1321330</name>
</gene>
<comment type="caution">
    <text evidence="1">The sequence shown here is derived from an EMBL/GenBank/DDBJ whole genome shotgun (WGS) entry which is preliminary data.</text>
</comment>
<organism evidence="1">
    <name type="scientific">marine sediment metagenome</name>
    <dbReference type="NCBI Taxonomy" id="412755"/>
    <lineage>
        <taxon>unclassified sequences</taxon>
        <taxon>metagenomes</taxon>
        <taxon>ecological metagenomes</taxon>
    </lineage>
</organism>
<reference evidence="1" key="1">
    <citation type="journal article" date="2015" name="Nature">
        <title>Complex archaea that bridge the gap between prokaryotes and eukaryotes.</title>
        <authorList>
            <person name="Spang A."/>
            <person name="Saw J.H."/>
            <person name="Jorgensen S.L."/>
            <person name="Zaremba-Niedzwiedzka K."/>
            <person name="Martijn J."/>
            <person name="Lind A.E."/>
            <person name="van Eijk R."/>
            <person name="Schleper C."/>
            <person name="Guy L."/>
            <person name="Ettema T.J."/>
        </authorList>
    </citation>
    <scope>NUCLEOTIDE SEQUENCE</scope>
</reference>
<dbReference type="AlphaFoldDB" id="A0A0F9N085"/>